<reference evidence="1" key="1">
    <citation type="journal article" date="2022" name="bioRxiv">
        <title>Sequencing and chromosome-scale assembly of the giantPleurodeles waltlgenome.</title>
        <authorList>
            <person name="Brown T."/>
            <person name="Elewa A."/>
            <person name="Iarovenko S."/>
            <person name="Subramanian E."/>
            <person name="Araus A.J."/>
            <person name="Petzold A."/>
            <person name="Susuki M."/>
            <person name="Suzuki K.-i.T."/>
            <person name="Hayashi T."/>
            <person name="Toyoda A."/>
            <person name="Oliveira C."/>
            <person name="Osipova E."/>
            <person name="Leigh N.D."/>
            <person name="Simon A."/>
            <person name="Yun M.H."/>
        </authorList>
    </citation>
    <scope>NUCLEOTIDE SEQUENCE</scope>
    <source>
        <strain evidence="1">20211129_DDA</strain>
        <tissue evidence="1">Liver</tissue>
    </source>
</reference>
<evidence type="ECO:0000313" key="2">
    <source>
        <dbReference type="Proteomes" id="UP001066276"/>
    </source>
</evidence>
<organism evidence="1 2">
    <name type="scientific">Pleurodeles waltl</name>
    <name type="common">Iberian ribbed newt</name>
    <dbReference type="NCBI Taxonomy" id="8319"/>
    <lineage>
        <taxon>Eukaryota</taxon>
        <taxon>Metazoa</taxon>
        <taxon>Chordata</taxon>
        <taxon>Craniata</taxon>
        <taxon>Vertebrata</taxon>
        <taxon>Euteleostomi</taxon>
        <taxon>Amphibia</taxon>
        <taxon>Batrachia</taxon>
        <taxon>Caudata</taxon>
        <taxon>Salamandroidea</taxon>
        <taxon>Salamandridae</taxon>
        <taxon>Pleurodelinae</taxon>
        <taxon>Pleurodeles</taxon>
    </lineage>
</organism>
<proteinExistence type="predicted"/>
<gene>
    <name evidence="1" type="ORF">NDU88_004577</name>
</gene>
<evidence type="ECO:0000313" key="1">
    <source>
        <dbReference type="EMBL" id="KAJ1099476.1"/>
    </source>
</evidence>
<comment type="caution">
    <text evidence="1">The sequence shown here is derived from an EMBL/GenBank/DDBJ whole genome shotgun (WGS) entry which is preliminary data.</text>
</comment>
<dbReference type="AlphaFoldDB" id="A0AAV7M7V9"/>
<sequence length="189" mass="22240">MFEAYVEVLEDQECSPENYLALLKHRLGAVALHEFKNRPQIENAGEVDVYQLAKNQLKEFYGRKINLVLERYKFYSRMQQDDEPIDQFVAELRGLTVTWKFEQISYEQVLRDQLLMKTKSHKIQEKLWSCSGDLTLRGAIKMARTIEISEECVQTVRRNPNDFEPEAVAVSSVNKDFKGFEKNLNWKKK</sequence>
<keyword evidence="2" id="KW-1185">Reference proteome</keyword>
<dbReference type="Proteomes" id="UP001066276">
    <property type="component" value="Chromosome 10"/>
</dbReference>
<accession>A0AAV7M7V9</accession>
<dbReference type="PANTHER" id="PTHR33198">
    <property type="entry name" value="ANK_REP_REGION DOMAIN-CONTAINING PROTEIN-RELATED"/>
    <property type="match status" value="1"/>
</dbReference>
<protein>
    <submittedName>
        <fullName evidence="1">Uncharacterized protein</fullName>
    </submittedName>
</protein>
<dbReference type="EMBL" id="JANPWB010000014">
    <property type="protein sequence ID" value="KAJ1099476.1"/>
    <property type="molecule type" value="Genomic_DNA"/>
</dbReference>
<name>A0AAV7M7V9_PLEWA</name>